<gene>
    <name evidence="2" type="ORF">QO005_004622</name>
</gene>
<protein>
    <recommendedName>
        <fullName evidence="1">DUF6916 domain-containing protein</fullName>
    </recommendedName>
</protein>
<feature type="domain" description="DUF6916" evidence="1">
    <location>
        <begin position="6"/>
        <end position="102"/>
    </location>
</feature>
<evidence type="ECO:0000313" key="3">
    <source>
        <dbReference type="Proteomes" id="UP001235269"/>
    </source>
</evidence>
<dbReference type="InterPro" id="IPR054209">
    <property type="entry name" value="DUF6916"/>
</dbReference>
<name>A0ABU0IJ48_9HYPH</name>
<keyword evidence="3" id="KW-1185">Reference proteome</keyword>
<comment type="caution">
    <text evidence="2">The sequence shown here is derived from an EMBL/GenBank/DDBJ whole genome shotgun (WGS) entry which is preliminary data.</text>
</comment>
<evidence type="ECO:0000259" key="1">
    <source>
        <dbReference type="Pfam" id="PF21880"/>
    </source>
</evidence>
<dbReference type="RefSeq" id="WP_307160357.1">
    <property type="nucleotide sequence ID" value="NZ_JAUSWH010000027.1"/>
</dbReference>
<accession>A0ABU0IJ48</accession>
<dbReference type="EMBL" id="JAUSWH010000027">
    <property type="protein sequence ID" value="MDQ0458262.1"/>
    <property type="molecule type" value="Genomic_DNA"/>
</dbReference>
<dbReference type="Proteomes" id="UP001235269">
    <property type="component" value="Unassembled WGS sequence"/>
</dbReference>
<evidence type="ECO:0000313" key="2">
    <source>
        <dbReference type="EMBL" id="MDQ0458262.1"/>
    </source>
</evidence>
<dbReference type="Pfam" id="PF21880">
    <property type="entry name" value="DUF6916"/>
    <property type="match status" value="1"/>
</dbReference>
<proteinExistence type="predicted"/>
<organism evidence="2 3">
    <name type="scientific">Rhizobium paknamense</name>
    <dbReference type="NCBI Taxonomy" id="1206817"/>
    <lineage>
        <taxon>Bacteria</taxon>
        <taxon>Pseudomonadati</taxon>
        <taxon>Pseudomonadota</taxon>
        <taxon>Alphaproteobacteria</taxon>
        <taxon>Hyphomicrobiales</taxon>
        <taxon>Rhizobiaceae</taxon>
        <taxon>Rhizobium/Agrobacterium group</taxon>
        <taxon>Rhizobium</taxon>
    </lineage>
</organism>
<reference evidence="2 3" key="1">
    <citation type="submission" date="2023-07" db="EMBL/GenBank/DDBJ databases">
        <title>Genomic Encyclopedia of Type Strains, Phase IV (KMG-IV): sequencing the most valuable type-strain genomes for metagenomic binning, comparative biology and taxonomic classification.</title>
        <authorList>
            <person name="Goeker M."/>
        </authorList>
    </citation>
    <scope>NUCLEOTIDE SEQUENCE [LARGE SCALE GENOMIC DNA]</scope>
    <source>
        <strain evidence="2 3">DSM 100301</strain>
    </source>
</reference>
<sequence>MIVSILNAAHLVPFVGTSFNLINESGTSRVLLDKVVEYPASTAPGAPRTAFSLFFSLQKSEASEIESGHFAIEHDDLETIASVYIERVLASRPDEIRLEAAFN</sequence>